<dbReference type="Proteomes" id="UP000653454">
    <property type="component" value="Unassembled WGS sequence"/>
</dbReference>
<evidence type="ECO:0000313" key="12">
    <source>
        <dbReference type="EMBL" id="CAG9115633.1"/>
    </source>
</evidence>
<proteinExistence type="inferred from homology"/>
<organism evidence="12 13">
    <name type="scientific">Plutella xylostella</name>
    <name type="common">Diamondback moth</name>
    <name type="synonym">Plutella maculipennis</name>
    <dbReference type="NCBI Taxonomy" id="51655"/>
    <lineage>
        <taxon>Eukaryota</taxon>
        <taxon>Metazoa</taxon>
        <taxon>Ecdysozoa</taxon>
        <taxon>Arthropoda</taxon>
        <taxon>Hexapoda</taxon>
        <taxon>Insecta</taxon>
        <taxon>Pterygota</taxon>
        <taxon>Neoptera</taxon>
        <taxon>Endopterygota</taxon>
        <taxon>Lepidoptera</taxon>
        <taxon>Glossata</taxon>
        <taxon>Ditrysia</taxon>
        <taxon>Yponomeutoidea</taxon>
        <taxon>Plutellidae</taxon>
        <taxon>Plutella</taxon>
    </lineage>
</organism>
<keyword evidence="13" id="KW-1185">Reference proteome</keyword>
<keyword evidence="8 10" id="KW-0333">Golgi apparatus</keyword>
<keyword evidence="4" id="KW-0808">Transferase</keyword>
<comment type="caution">
    <text evidence="12">The sequence shown here is derived from an EMBL/GenBank/DDBJ whole genome shotgun (WGS) entry which is preliminary data.</text>
</comment>
<name>A0A8S4EM15_PLUXY</name>
<protein>
    <recommendedName>
        <fullName evidence="10">Hexosyltransferase</fullName>
        <ecNumber evidence="10">2.4.1.-</ecNumber>
    </recommendedName>
</protein>
<dbReference type="PANTHER" id="PTHR11214:SF379">
    <property type="entry name" value="HEXOSYLTRANSFERASE-RELATED"/>
    <property type="match status" value="1"/>
</dbReference>
<evidence type="ECO:0000256" key="4">
    <source>
        <dbReference type="ARBA" id="ARBA00022679"/>
    </source>
</evidence>
<keyword evidence="7" id="KW-1133">Transmembrane helix</keyword>
<dbReference type="GO" id="GO:0000139">
    <property type="term" value="C:Golgi membrane"/>
    <property type="evidence" value="ECO:0007669"/>
    <property type="project" value="UniProtKB-SubCell"/>
</dbReference>
<dbReference type="GO" id="GO:0016758">
    <property type="term" value="F:hexosyltransferase activity"/>
    <property type="evidence" value="ECO:0007669"/>
    <property type="project" value="InterPro"/>
</dbReference>
<comment type="subcellular location">
    <subcellularLocation>
        <location evidence="1 10">Golgi apparatus membrane</location>
        <topology evidence="1 10">Single-pass type II membrane protein</topology>
    </subcellularLocation>
</comment>
<keyword evidence="9" id="KW-0472">Membrane</keyword>
<keyword evidence="11" id="KW-0732">Signal</keyword>
<dbReference type="Gene3D" id="3.90.550.50">
    <property type="match status" value="1"/>
</dbReference>
<keyword evidence="6" id="KW-0735">Signal-anchor</keyword>
<sequence length="296" mass="32891">MHSSWLLLLAATAAAAVQTRDIFRAGFHRPLPELCPARGESTRLLVLVASAPGHAARREAIRLTWGHFLNRRDLAFAFMLGDAKETRALKDEQHTWGDLIVAKSPDGYPMLGLKTLHMLEWVLLYCPLAPRLLKTDDDVFVNMPYLLQFISDTAGGRGAVWGTVEAKGTPEREHVPTSIYPYPIYPPHARGAAYLMTTDLVLPLLRAALGAPYLPHEAVLVTGMLLHNVSAELVHVPGFTAYSADDGDALRLVALHGLHSRRLLSCWRRVFEALYDYVLTQDPDDIADPVIRETFI</sequence>
<accession>A0A8S4EM15</accession>
<reference evidence="12" key="1">
    <citation type="submission" date="2020-11" db="EMBL/GenBank/DDBJ databases">
        <authorList>
            <person name="Whiteford S."/>
        </authorList>
    </citation>
    <scope>NUCLEOTIDE SEQUENCE</scope>
</reference>
<evidence type="ECO:0000256" key="2">
    <source>
        <dbReference type="ARBA" id="ARBA00008661"/>
    </source>
</evidence>
<evidence type="ECO:0000256" key="10">
    <source>
        <dbReference type="RuleBase" id="RU363063"/>
    </source>
</evidence>
<evidence type="ECO:0000256" key="1">
    <source>
        <dbReference type="ARBA" id="ARBA00004323"/>
    </source>
</evidence>
<dbReference type="EC" id="2.4.1.-" evidence="10"/>
<dbReference type="AlphaFoldDB" id="A0A8S4EM15"/>
<gene>
    <name evidence="12" type="ORF">PLXY2_LOCUS5686</name>
</gene>
<comment type="similarity">
    <text evidence="2 10">Belongs to the glycosyltransferase 31 family.</text>
</comment>
<evidence type="ECO:0000256" key="11">
    <source>
        <dbReference type="SAM" id="SignalP"/>
    </source>
</evidence>
<evidence type="ECO:0000313" key="13">
    <source>
        <dbReference type="Proteomes" id="UP000653454"/>
    </source>
</evidence>
<evidence type="ECO:0000256" key="9">
    <source>
        <dbReference type="ARBA" id="ARBA00023136"/>
    </source>
</evidence>
<evidence type="ECO:0000256" key="8">
    <source>
        <dbReference type="ARBA" id="ARBA00023034"/>
    </source>
</evidence>
<dbReference type="InterPro" id="IPR002659">
    <property type="entry name" value="Glyco_trans_31"/>
</dbReference>
<evidence type="ECO:0000256" key="3">
    <source>
        <dbReference type="ARBA" id="ARBA00022676"/>
    </source>
</evidence>
<keyword evidence="3 10" id="KW-0328">Glycosyltransferase</keyword>
<dbReference type="GO" id="GO:0006493">
    <property type="term" value="P:protein O-linked glycosylation"/>
    <property type="evidence" value="ECO:0007669"/>
    <property type="project" value="TreeGrafter"/>
</dbReference>
<keyword evidence="5" id="KW-0812">Transmembrane</keyword>
<evidence type="ECO:0000256" key="6">
    <source>
        <dbReference type="ARBA" id="ARBA00022968"/>
    </source>
</evidence>
<dbReference type="EMBL" id="CAJHNJ030000017">
    <property type="protein sequence ID" value="CAG9115633.1"/>
    <property type="molecule type" value="Genomic_DNA"/>
</dbReference>
<evidence type="ECO:0000256" key="7">
    <source>
        <dbReference type="ARBA" id="ARBA00022989"/>
    </source>
</evidence>
<evidence type="ECO:0000256" key="5">
    <source>
        <dbReference type="ARBA" id="ARBA00022692"/>
    </source>
</evidence>
<feature type="chain" id="PRO_5035833115" description="Hexosyltransferase" evidence="11">
    <location>
        <begin position="17"/>
        <end position="296"/>
    </location>
</feature>
<dbReference type="PANTHER" id="PTHR11214">
    <property type="entry name" value="BETA-1,3-N-ACETYLGLUCOSAMINYLTRANSFERASE"/>
    <property type="match status" value="1"/>
</dbReference>
<feature type="signal peptide" evidence="11">
    <location>
        <begin position="1"/>
        <end position="16"/>
    </location>
</feature>
<dbReference type="Pfam" id="PF01762">
    <property type="entry name" value="Galactosyl_T"/>
    <property type="match status" value="1"/>
</dbReference>